<dbReference type="EMBL" id="BARS01056726">
    <property type="protein sequence ID" value="GAG45206.1"/>
    <property type="molecule type" value="Genomic_DNA"/>
</dbReference>
<accession>X0Z9S3</accession>
<organism evidence="1">
    <name type="scientific">marine sediment metagenome</name>
    <dbReference type="NCBI Taxonomy" id="412755"/>
    <lineage>
        <taxon>unclassified sequences</taxon>
        <taxon>metagenomes</taxon>
        <taxon>ecological metagenomes</taxon>
    </lineage>
</organism>
<sequence>MPEAEGNSSVAGDPEHGQLRAAVQRCHQRIWERFVHPELGIIYDYVGP</sequence>
<protein>
    <submittedName>
        <fullName evidence="1">Uncharacterized protein</fullName>
    </submittedName>
</protein>
<reference evidence="1" key="1">
    <citation type="journal article" date="2014" name="Front. Microbiol.">
        <title>High frequency of phylogenetically diverse reductive dehalogenase-homologous genes in deep subseafloor sedimentary metagenomes.</title>
        <authorList>
            <person name="Kawai M."/>
            <person name="Futagami T."/>
            <person name="Toyoda A."/>
            <person name="Takaki Y."/>
            <person name="Nishi S."/>
            <person name="Hori S."/>
            <person name="Arai W."/>
            <person name="Tsubouchi T."/>
            <person name="Morono Y."/>
            <person name="Uchiyama I."/>
            <person name="Ito T."/>
            <person name="Fujiyama A."/>
            <person name="Inagaki F."/>
            <person name="Takami H."/>
        </authorList>
    </citation>
    <scope>NUCLEOTIDE SEQUENCE</scope>
    <source>
        <strain evidence="1">Expedition CK06-06</strain>
    </source>
</reference>
<name>X0Z9S3_9ZZZZ</name>
<evidence type="ECO:0000313" key="1">
    <source>
        <dbReference type="EMBL" id="GAG45206.1"/>
    </source>
</evidence>
<dbReference type="AlphaFoldDB" id="X0Z9S3"/>
<gene>
    <name evidence="1" type="ORF">S01H1_83441</name>
</gene>
<comment type="caution">
    <text evidence="1">The sequence shown here is derived from an EMBL/GenBank/DDBJ whole genome shotgun (WGS) entry which is preliminary data.</text>
</comment>
<proteinExistence type="predicted"/>
<feature type="non-terminal residue" evidence="1">
    <location>
        <position position="48"/>
    </location>
</feature>